<evidence type="ECO:0000256" key="1">
    <source>
        <dbReference type="SAM" id="MobiDB-lite"/>
    </source>
</evidence>
<reference evidence="2 3" key="1">
    <citation type="submission" date="2024-02" db="EMBL/GenBank/DDBJ databases">
        <authorList>
            <person name="Chen Y."/>
            <person name="Shah S."/>
            <person name="Dougan E. K."/>
            <person name="Thang M."/>
            <person name="Chan C."/>
        </authorList>
    </citation>
    <scope>NUCLEOTIDE SEQUENCE [LARGE SCALE GENOMIC DNA]</scope>
</reference>
<sequence>MEFTKADYLKMIGQMGKVRDEYMFESLQEASAFINFINTGKTEEDWIELSPGDRSAFRVKNPDDFLRQSDFCVDEFLPENGWSSDPEWASLPALYMAFMKRIIAVDPERDSFLHKAIEEVVLRNYAPVAINPDDRCHIGHILHGLVAIARSHSRTWSREILILDLSDYKRTRLLNILQDGATLMLGIVCSSTHWALAALQSGINGVVIYDGQRNHIVYQKIVAWSREALHPNGVNVTVVDTPQQKDDITCGHRVLLAAEYIIRQTSGNPAMSLPLALPEDFASRKNLQRLATLVDVRNPAMKREIKQEQSKPIPPVKRLKSETMEFVDTP</sequence>
<keyword evidence="3" id="KW-1185">Reference proteome</keyword>
<dbReference type="Gene3D" id="3.40.395.10">
    <property type="entry name" value="Adenoviral Proteinase, Chain A"/>
    <property type="match status" value="1"/>
</dbReference>
<feature type="non-terminal residue" evidence="2">
    <location>
        <position position="330"/>
    </location>
</feature>
<dbReference type="Proteomes" id="UP001642484">
    <property type="component" value="Unassembled WGS sequence"/>
</dbReference>
<feature type="region of interest" description="Disordered" evidence="1">
    <location>
        <begin position="305"/>
        <end position="330"/>
    </location>
</feature>
<accession>A0ABP0L605</accession>
<comment type="caution">
    <text evidence="2">The sequence shown here is derived from an EMBL/GenBank/DDBJ whole genome shotgun (WGS) entry which is preliminary data.</text>
</comment>
<dbReference type="EMBL" id="CAXAMN010011080">
    <property type="protein sequence ID" value="CAK9033639.1"/>
    <property type="molecule type" value="Genomic_DNA"/>
</dbReference>
<organism evidence="2 3">
    <name type="scientific">Durusdinium trenchii</name>
    <dbReference type="NCBI Taxonomy" id="1381693"/>
    <lineage>
        <taxon>Eukaryota</taxon>
        <taxon>Sar</taxon>
        <taxon>Alveolata</taxon>
        <taxon>Dinophyceae</taxon>
        <taxon>Suessiales</taxon>
        <taxon>Symbiodiniaceae</taxon>
        <taxon>Durusdinium</taxon>
    </lineage>
</organism>
<proteinExistence type="predicted"/>
<name>A0ABP0L605_9DINO</name>
<dbReference type="InterPro" id="IPR038765">
    <property type="entry name" value="Papain-like_cys_pep_sf"/>
</dbReference>
<evidence type="ECO:0000313" key="3">
    <source>
        <dbReference type="Proteomes" id="UP001642484"/>
    </source>
</evidence>
<gene>
    <name evidence="2" type="ORF">CCMP2556_LOCUS19158</name>
</gene>
<dbReference type="SUPFAM" id="SSF54001">
    <property type="entry name" value="Cysteine proteinases"/>
    <property type="match status" value="1"/>
</dbReference>
<protein>
    <recommendedName>
        <fullName evidence="4">Ubiquitin-like protease family profile domain-containing protein</fullName>
    </recommendedName>
</protein>
<evidence type="ECO:0008006" key="4">
    <source>
        <dbReference type="Google" id="ProtNLM"/>
    </source>
</evidence>
<evidence type="ECO:0000313" key="2">
    <source>
        <dbReference type="EMBL" id="CAK9033639.1"/>
    </source>
</evidence>